<reference evidence="1" key="1">
    <citation type="submission" date="2009-11" db="EMBL/GenBank/DDBJ databases">
        <authorList>
            <consortium name="The Broad Institute Genome Sequencing Platform"/>
            <person name="Ward D."/>
            <person name="Feldgarden M."/>
            <person name="Earl A."/>
            <person name="Young S.K."/>
            <person name="Zeng Q."/>
            <person name="Koehrsen M."/>
            <person name="Alvarado L."/>
            <person name="Berlin A."/>
            <person name="Bochicchio J."/>
            <person name="Borenstein D."/>
            <person name="Chapman S.B."/>
            <person name="Chen Z."/>
            <person name="Engels R."/>
            <person name="Freedman E."/>
            <person name="Gellesch M."/>
            <person name="Goldberg J."/>
            <person name="Griggs A."/>
            <person name="Gujja S."/>
            <person name="Heilman E."/>
            <person name="Heiman D."/>
            <person name="Hepburn T."/>
            <person name="Howarth C."/>
            <person name="Jen D."/>
            <person name="Larson L."/>
            <person name="Lewis B."/>
            <person name="Mehta T."/>
            <person name="Park D."/>
            <person name="Pearson M."/>
            <person name="Roberts A."/>
            <person name="Saif S."/>
            <person name="Shea T."/>
            <person name="Shenoy N."/>
            <person name="Sisk P."/>
            <person name="Stolte C."/>
            <person name="Sykes S."/>
            <person name="Thomson T."/>
            <person name="Walk T."/>
            <person name="White J."/>
            <person name="Yandava C."/>
            <person name="Izard J."/>
            <person name="Baranova O.V."/>
            <person name="Blanton J.M."/>
            <person name="Tanner A.C."/>
            <person name="Dewhirst F.E."/>
            <person name="Haas B."/>
            <person name="Nusbaum C."/>
            <person name="Birren B."/>
        </authorList>
    </citation>
    <scope>NUCLEOTIDE SEQUENCE [LARGE SCALE GENOMIC DNA]</scope>
    <source>
        <strain evidence="1">1-1 BBBD Race 1</strain>
    </source>
</reference>
<dbReference type="VEuPathDB" id="FungiDB:PTTG_25349"/>
<evidence type="ECO:0000313" key="1">
    <source>
        <dbReference type="EMBL" id="OAV99326.1"/>
    </source>
</evidence>
<reference evidence="2 3" key="3">
    <citation type="journal article" date="2017" name="G3 (Bethesda)">
        <title>Comparative analysis highlights variable genome content of wheat rusts and divergence of the mating loci.</title>
        <authorList>
            <person name="Cuomo C.A."/>
            <person name="Bakkeren G."/>
            <person name="Khalil H.B."/>
            <person name="Panwar V."/>
            <person name="Joly D."/>
            <person name="Linning R."/>
            <person name="Sakthikumar S."/>
            <person name="Song X."/>
            <person name="Adiconis X."/>
            <person name="Fan L."/>
            <person name="Goldberg J.M."/>
            <person name="Levin J.Z."/>
            <person name="Young S."/>
            <person name="Zeng Q."/>
            <person name="Anikster Y."/>
            <person name="Bruce M."/>
            <person name="Wang M."/>
            <person name="Yin C."/>
            <person name="McCallum B."/>
            <person name="Szabo L.J."/>
            <person name="Hulbert S."/>
            <person name="Chen X."/>
            <person name="Fellers J.P."/>
        </authorList>
    </citation>
    <scope>NUCLEOTIDE SEQUENCE</scope>
    <source>
        <strain evidence="2">isolate 1-1 / race 1 (BBBD)</strain>
        <strain evidence="3">Isolate 1-1 / race 1 (BBBD)</strain>
    </source>
</reference>
<evidence type="ECO:0000313" key="2">
    <source>
        <dbReference type="EnsemblFungi" id="PTTG_25349-t43_1-p1"/>
    </source>
</evidence>
<evidence type="ECO:0000313" key="3">
    <source>
        <dbReference type="Proteomes" id="UP000005240"/>
    </source>
</evidence>
<protein>
    <submittedName>
        <fullName evidence="1 2">Uncharacterized protein</fullName>
    </submittedName>
</protein>
<dbReference type="AlphaFoldDB" id="A0A180H2U1"/>
<sequence length="120" mass="13383">MTLPSPNEVAPVIEASFSQTEFNHLRDSVLNEIIKFCHRNPPRNQYEKMRLVDLYREIRDAFSKTNIHVPIQKINKENPEAIGLGSALGSGEIAGQVMCASPVYYSNQSTNTAPFNSSNS</sequence>
<name>A0A180H2U1_PUCT1</name>
<dbReference type="EMBL" id="ADAS02000003">
    <property type="protein sequence ID" value="OAV99326.1"/>
    <property type="molecule type" value="Genomic_DNA"/>
</dbReference>
<proteinExistence type="predicted"/>
<reference evidence="1" key="2">
    <citation type="submission" date="2016-05" db="EMBL/GenBank/DDBJ databases">
        <title>Comparative analysis highlights variable genome content of wheat rusts and divergence of the mating loci.</title>
        <authorList>
            <person name="Cuomo C.A."/>
            <person name="Bakkeren G."/>
            <person name="Szabo L."/>
            <person name="Khalil H."/>
            <person name="Joly D."/>
            <person name="Goldberg J."/>
            <person name="Young S."/>
            <person name="Zeng Q."/>
            <person name="Fellers J."/>
        </authorList>
    </citation>
    <scope>NUCLEOTIDE SEQUENCE [LARGE SCALE GENOMIC DNA]</scope>
    <source>
        <strain evidence="1">1-1 BBBD Race 1</strain>
    </source>
</reference>
<reference evidence="2" key="4">
    <citation type="submission" date="2025-05" db="UniProtKB">
        <authorList>
            <consortium name="EnsemblFungi"/>
        </authorList>
    </citation>
    <scope>IDENTIFICATION</scope>
    <source>
        <strain evidence="2">isolate 1-1 / race 1 (BBBD)</strain>
    </source>
</reference>
<accession>A0A180H2U1</accession>
<keyword evidence="3" id="KW-1185">Reference proteome</keyword>
<dbReference type="EnsemblFungi" id="PTTG_25349-t43_1">
    <property type="protein sequence ID" value="PTTG_25349-t43_1-p1"/>
    <property type="gene ID" value="PTTG_25349"/>
</dbReference>
<organism evidence="1">
    <name type="scientific">Puccinia triticina (isolate 1-1 / race 1 (BBBD))</name>
    <name type="common">Brown leaf rust fungus</name>
    <dbReference type="NCBI Taxonomy" id="630390"/>
    <lineage>
        <taxon>Eukaryota</taxon>
        <taxon>Fungi</taxon>
        <taxon>Dikarya</taxon>
        <taxon>Basidiomycota</taxon>
        <taxon>Pucciniomycotina</taxon>
        <taxon>Pucciniomycetes</taxon>
        <taxon>Pucciniales</taxon>
        <taxon>Pucciniaceae</taxon>
        <taxon>Puccinia</taxon>
    </lineage>
</organism>
<gene>
    <name evidence="1" type="ORF">PTTG_25349</name>
</gene>
<dbReference type="Proteomes" id="UP000005240">
    <property type="component" value="Unassembled WGS sequence"/>
</dbReference>